<reference evidence="2" key="2">
    <citation type="submission" date="2017-10" db="EMBL/GenBank/DDBJ databases">
        <title>Ladona fulva Genome sequencing and assembly.</title>
        <authorList>
            <person name="Murali S."/>
            <person name="Richards S."/>
            <person name="Bandaranaike D."/>
            <person name="Bellair M."/>
            <person name="Blankenburg K."/>
            <person name="Chao H."/>
            <person name="Dinh H."/>
            <person name="Doddapaneni H."/>
            <person name="Dugan-Rocha S."/>
            <person name="Elkadiri S."/>
            <person name="Gnanaolivu R."/>
            <person name="Hernandez B."/>
            <person name="Skinner E."/>
            <person name="Javaid M."/>
            <person name="Lee S."/>
            <person name="Li M."/>
            <person name="Ming W."/>
            <person name="Munidasa M."/>
            <person name="Muniz J."/>
            <person name="Nguyen L."/>
            <person name="Hughes D."/>
            <person name="Osuji N."/>
            <person name="Pu L.-L."/>
            <person name="Puazo M."/>
            <person name="Qu C."/>
            <person name="Quiroz J."/>
            <person name="Raj R."/>
            <person name="Weissenberger G."/>
            <person name="Xin Y."/>
            <person name="Zou X."/>
            <person name="Han Y."/>
            <person name="Worley K."/>
            <person name="Muzny D."/>
            <person name="Gibbs R."/>
        </authorList>
    </citation>
    <scope>NUCLEOTIDE SEQUENCE</scope>
    <source>
        <strain evidence="2">Sampled in the wild</strain>
    </source>
</reference>
<feature type="signal peptide" evidence="1">
    <location>
        <begin position="1"/>
        <end position="29"/>
    </location>
</feature>
<proteinExistence type="predicted"/>
<evidence type="ECO:0000313" key="2">
    <source>
        <dbReference type="EMBL" id="KAG8234004.1"/>
    </source>
</evidence>
<evidence type="ECO:0000256" key="1">
    <source>
        <dbReference type="SAM" id="SignalP"/>
    </source>
</evidence>
<dbReference type="EMBL" id="KZ308762">
    <property type="protein sequence ID" value="KAG8234004.1"/>
    <property type="molecule type" value="Genomic_DNA"/>
</dbReference>
<evidence type="ECO:0000313" key="3">
    <source>
        <dbReference type="Proteomes" id="UP000792457"/>
    </source>
</evidence>
<keyword evidence="1" id="KW-0732">Signal</keyword>
<accession>A0A8K0P7W2</accession>
<protein>
    <submittedName>
        <fullName evidence="2">Uncharacterized protein</fullName>
    </submittedName>
</protein>
<dbReference type="AlphaFoldDB" id="A0A8K0P7W2"/>
<feature type="chain" id="PRO_5035439150" evidence="1">
    <location>
        <begin position="30"/>
        <end position="148"/>
    </location>
</feature>
<name>A0A8K0P7W2_LADFU</name>
<keyword evidence="3" id="KW-1185">Reference proteome</keyword>
<dbReference type="OrthoDB" id="7674957at2759"/>
<reference evidence="2" key="1">
    <citation type="submission" date="2013-04" db="EMBL/GenBank/DDBJ databases">
        <authorList>
            <person name="Qu J."/>
            <person name="Murali S.C."/>
            <person name="Bandaranaike D."/>
            <person name="Bellair M."/>
            <person name="Blankenburg K."/>
            <person name="Chao H."/>
            <person name="Dinh H."/>
            <person name="Doddapaneni H."/>
            <person name="Downs B."/>
            <person name="Dugan-Rocha S."/>
            <person name="Elkadiri S."/>
            <person name="Gnanaolivu R.D."/>
            <person name="Hernandez B."/>
            <person name="Javaid M."/>
            <person name="Jayaseelan J.C."/>
            <person name="Lee S."/>
            <person name="Li M."/>
            <person name="Ming W."/>
            <person name="Munidasa M."/>
            <person name="Muniz J."/>
            <person name="Nguyen L."/>
            <person name="Ongeri F."/>
            <person name="Osuji N."/>
            <person name="Pu L.-L."/>
            <person name="Puazo M."/>
            <person name="Qu C."/>
            <person name="Quiroz J."/>
            <person name="Raj R."/>
            <person name="Weissenberger G."/>
            <person name="Xin Y."/>
            <person name="Zou X."/>
            <person name="Han Y."/>
            <person name="Richards S."/>
            <person name="Worley K."/>
            <person name="Muzny D."/>
            <person name="Gibbs R."/>
        </authorList>
    </citation>
    <scope>NUCLEOTIDE SEQUENCE</scope>
    <source>
        <strain evidence="2">Sampled in the wild</strain>
    </source>
</reference>
<sequence length="148" mass="16049">MLQIRIPVAMARACLIFAAIALSVALSTALPVFVEPELITGIHPAASASFGFALPPPPSLSFVPPPHFSGRAIPQQQSLAHREVVAASEEEAKLPPNLRNPFYKNPRIGAALAKESWFINGEMEVRQREADKIPRAKIFSILKNAGFV</sequence>
<gene>
    <name evidence="2" type="ORF">J437_LFUL013922</name>
</gene>
<dbReference type="Proteomes" id="UP000792457">
    <property type="component" value="Unassembled WGS sequence"/>
</dbReference>
<comment type="caution">
    <text evidence="2">The sequence shown here is derived from an EMBL/GenBank/DDBJ whole genome shotgun (WGS) entry which is preliminary data.</text>
</comment>
<organism evidence="2 3">
    <name type="scientific">Ladona fulva</name>
    <name type="common">Scarce chaser dragonfly</name>
    <name type="synonym">Libellula fulva</name>
    <dbReference type="NCBI Taxonomy" id="123851"/>
    <lineage>
        <taxon>Eukaryota</taxon>
        <taxon>Metazoa</taxon>
        <taxon>Ecdysozoa</taxon>
        <taxon>Arthropoda</taxon>
        <taxon>Hexapoda</taxon>
        <taxon>Insecta</taxon>
        <taxon>Pterygota</taxon>
        <taxon>Palaeoptera</taxon>
        <taxon>Odonata</taxon>
        <taxon>Epiprocta</taxon>
        <taxon>Anisoptera</taxon>
        <taxon>Libelluloidea</taxon>
        <taxon>Libellulidae</taxon>
        <taxon>Ladona</taxon>
    </lineage>
</organism>